<evidence type="ECO:0000313" key="15">
    <source>
        <dbReference type="EMBL" id="GAA1954952.1"/>
    </source>
</evidence>
<gene>
    <name evidence="14" type="primary">ctaB</name>
    <name evidence="15" type="ORF">GCM10009838_08170</name>
</gene>
<sequence length="334" mass="36077">MEDGLLTTVETPAATAPSRAVGPLPEVGSELFTSGANRGGQAVAVVRAYVALTKPRIIELLLITTIPVMFLALRHVPPLWPVIAVTVGGYLSAGSANALNCYVDRDIDAEMRRTRRRPVPAASVTPQNALVFGLVLGVVSTLWLGLFVNWLSSALALAANAFYVLVYTMVLKRRTPQNIVWGGAAGCFPALIGWTAATGHLAWAPVVLFMVVFLWTPPHFWALAIRYREDYAAANVPMLPVVAPAREVTRQIVWYSYATVACSLLLWPIGHTGIVYPIAAAVLGVVFLVEAHRLDLRARAGKQGVELLPMRLFHFSNMYLALLFVAAAVSPLVG</sequence>
<dbReference type="EC" id="2.5.1.141" evidence="3 14"/>
<dbReference type="NCBIfam" id="NF003349">
    <property type="entry name" value="PRK04375.1-2"/>
    <property type="match status" value="1"/>
</dbReference>
<evidence type="ECO:0000256" key="3">
    <source>
        <dbReference type="ARBA" id="ARBA00012292"/>
    </source>
</evidence>
<organism evidence="15 16">
    <name type="scientific">Catenulispora subtropica</name>
    <dbReference type="NCBI Taxonomy" id="450798"/>
    <lineage>
        <taxon>Bacteria</taxon>
        <taxon>Bacillati</taxon>
        <taxon>Actinomycetota</taxon>
        <taxon>Actinomycetes</taxon>
        <taxon>Catenulisporales</taxon>
        <taxon>Catenulisporaceae</taxon>
        <taxon>Catenulispora</taxon>
    </lineage>
</organism>
<dbReference type="InterPro" id="IPR000537">
    <property type="entry name" value="UbiA_prenyltransferase"/>
</dbReference>
<dbReference type="CDD" id="cd13957">
    <property type="entry name" value="PT_UbiA_Cox10"/>
    <property type="match status" value="1"/>
</dbReference>
<feature type="transmembrane region" description="Helical" evidence="14">
    <location>
        <begin position="178"/>
        <end position="197"/>
    </location>
</feature>
<accession>A0ABN2QMR0</accession>
<evidence type="ECO:0000256" key="12">
    <source>
        <dbReference type="ARBA" id="ARBA00042475"/>
    </source>
</evidence>
<comment type="function">
    <text evidence="14">Converts heme B (protoheme IX) to heme O by substitution of the vinyl group on carbon 2 of heme B porphyrin ring with a hydroxyethyl farnesyl side group.</text>
</comment>
<comment type="pathway">
    <text evidence="2 14">Porphyrin-containing compound metabolism; heme O biosynthesis; heme O from protoheme: step 1/1.</text>
</comment>
<evidence type="ECO:0000256" key="14">
    <source>
        <dbReference type="HAMAP-Rule" id="MF_00154"/>
    </source>
</evidence>
<evidence type="ECO:0000256" key="11">
    <source>
        <dbReference type="ARBA" id="ARBA00040810"/>
    </source>
</evidence>
<feature type="transmembrane region" description="Helical" evidence="14">
    <location>
        <begin position="312"/>
        <end position="333"/>
    </location>
</feature>
<dbReference type="Proteomes" id="UP001499854">
    <property type="component" value="Unassembled WGS sequence"/>
</dbReference>
<evidence type="ECO:0000256" key="4">
    <source>
        <dbReference type="ARBA" id="ARBA00022475"/>
    </source>
</evidence>
<dbReference type="NCBIfam" id="TIGR01473">
    <property type="entry name" value="cyoE_ctaB"/>
    <property type="match status" value="1"/>
</dbReference>
<feature type="transmembrane region" description="Helical" evidence="14">
    <location>
        <begin position="252"/>
        <end position="268"/>
    </location>
</feature>
<dbReference type="Pfam" id="PF01040">
    <property type="entry name" value="UbiA"/>
    <property type="match status" value="1"/>
</dbReference>
<evidence type="ECO:0000256" key="9">
    <source>
        <dbReference type="ARBA" id="ARBA00023136"/>
    </source>
</evidence>
<evidence type="ECO:0000256" key="13">
    <source>
        <dbReference type="ARBA" id="ARBA00047690"/>
    </source>
</evidence>
<dbReference type="Gene3D" id="1.10.357.140">
    <property type="entry name" value="UbiA prenyltransferase"/>
    <property type="match status" value="1"/>
</dbReference>
<comment type="catalytic activity">
    <reaction evidence="13 14">
        <text>heme b + (2E,6E)-farnesyl diphosphate + H2O = Fe(II)-heme o + diphosphate</text>
        <dbReference type="Rhea" id="RHEA:28070"/>
        <dbReference type="ChEBI" id="CHEBI:15377"/>
        <dbReference type="ChEBI" id="CHEBI:33019"/>
        <dbReference type="ChEBI" id="CHEBI:60344"/>
        <dbReference type="ChEBI" id="CHEBI:60530"/>
        <dbReference type="ChEBI" id="CHEBI:175763"/>
        <dbReference type="EC" id="2.5.1.141"/>
    </reaction>
</comment>
<comment type="miscellaneous">
    <text evidence="14">Carbon 2 of the heme B porphyrin ring is defined according to the Fischer nomenclature.</text>
</comment>
<feature type="transmembrane region" description="Helical" evidence="14">
    <location>
        <begin position="124"/>
        <end position="144"/>
    </location>
</feature>
<dbReference type="PANTHER" id="PTHR43448">
    <property type="entry name" value="PROTOHEME IX FARNESYLTRANSFERASE, MITOCHONDRIAL"/>
    <property type="match status" value="1"/>
</dbReference>
<keyword evidence="9 14" id="KW-0472">Membrane</keyword>
<dbReference type="RefSeq" id="WP_344655548.1">
    <property type="nucleotide sequence ID" value="NZ_BAAAQM010000003.1"/>
</dbReference>
<keyword evidence="4 14" id="KW-1003">Cell membrane</keyword>
<proteinExistence type="inferred from homology"/>
<name>A0ABN2QMR0_9ACTN</name>
<comment type="caution">
    <text evidence="15">The sequence shown here is derived from an EMBL/GenBank/DDBJ whole genome shotgun (WGS) entry which is preliminary data.</text>
</comment>
<comment type="similarity">
    <text evidence="14">Belongs to the UbiA prenyltransferase family. Protoheme IX farnesyltransferase subfamily.</text>
</comment>
<dbReference type="InterPro" id="IPR044878">
    <property type="entry name" value="UbiA_sf"/>
</dbReference>
<evidence type="ECO:0000256" key="1">
    <source>
        <dbReference type="ARBA" id="ARBA00004651"/>
    </source>
</evidence>
<feature type="transmembrane region" description="Helical" evidence="14">
    <location>
        <begin position="79"/>
        <end position="103"/>
    </location>
</feature>
<evidence type="ECO:0000256" key="6">
    <source>
        <dbReference type="ARBA" id="ARBA00022692"/>
    </source>
</evidence>
<evidence type="ECO:0000256" key="2">
    <source>
        <dbReference type="ARBA" id="ARBA00004919"/>
    </source>
</evidence>
<keyword evidence="5 14" id="KW-0808">Transferase</keyword>
<protein>
    <recommendedName>
        <fullName evidence="11 14">Protoheme IX farnesyltransferase</fullName>
        <ecNumber evidence="3 14">2.5.1.141</ecNumber>
    </recommendedName>
    <alternativeName>
        <fullName evidence="12 14">Heme B farnesyltransferase</fullName>
    </alternativeName>
    <alternativeName>
        <fullName evidence="10 14">Heme O synthase</fullName>
    </alternativeName>
</protein>
<keyword evidence="6 14" id="KW-0812">Transmembrane</keyword>
<comment type="subcellular location">
    <subcellularLocation>
        <location evidence="1 14">Cell membrane</location>
        <topology evidence="1 14">Multi-pass membrane protein</topology>
    </subcellularLocation>
</comment>
<dbReference type="PANTHER" id="PTHR43448:SF7">
    <property type="entry name" value="4-HYDROXYBENZOATE SOLANESYLTRANSFERASE"/>
    <property type="match status" value="1"/>
</dbReference>
<dbReference type="InterPro" id="IPR006369">
    <property type="entry name" value="Protohaem_IX_farnesylTrfase"/>
</dbReference>
<evidence type="ECO:0000256" key="7">
    <source>
        <dbReference type="ARBA" id="ARBA00022989"/>
    </source>
</evidence>
<feature type="transmembrane region" description="Helical" evidence="14">
    <location>
        <begin position="274"/>
        <end position="291"/>
    </location>
</feature>
<evidence type="ECO:0000256" key="8">
    <source>
        <dbReference type="ARBA" id="ARBA00023133"/>
    </source>
</evidence>
<keyword evidence="16" id="KW-1185">Reference proteome</keyword>
<evidence type="ECO:0000313" key="16">
    <source>
        <dbReference type="Proteomes" id="UP001499854"/>
    </source>
</evidence>
<feature type="transmembrane region" description="Helical" evidence="14">
    <location>
        <begin position="57"/>
        <end position="73"/>
    </location>
</feature>
<keyword evidence="7 14" id="KW-1133">Transmembrane helix</keyword>
<keyword evidence="8 14" id="KW-0350">Heme biosynthesis</keyword>
<feature type="transmembrane region" description="Helical" evidence="14">
    <location>
        <begin position="203"/>
        <end position="224"/>
    </location>
</feature>
<dbReference type="HAMAP" id="MF_00154">
    <property type="entry name" value="CyoE_CtaB"/>
    <property type="match status" value="1"/>
</dbReference>
<evidence type="ECO:0000256" key="10">
    <source>
        <dbReference type="ARBA" id="ARBA00030253"/>
    </source>
</evidence>
<feature type="transmembrane region" description="Helical" evidence="14">
    <location>
        <begin position="150"/>
        <end position="171"/>
    </location>
</feature>
<reference evidence="15 16" key="1">
    <citation type="journal article" date="2019" name="Int. J. Syst. Evol. Microbiol.">
        <title>The Global Catalogue of Microorganisms (GCM) 10K type strain sequencing project: providing services to taxonomists for standard genome sequencing and annotation.</title>
        <authorList>
            <consortium name="The Broad Institute Genomics Platform"/>
            <consortium name="The Broad Institute Genome Sequencing Center for Infectious Disease"/>
            <person name="Wu L."/>
            <person name="Ma J."/>
        </authorList>
    </citation>
    <scope>NUCLEOTIDE SEQUENCE [LARGE SCALE GENOMIC DNA]</scope>
    <source>
        <strain evidence="15 16">JCM 16013</strain>
    </source>
</reference>
<evidence type="ECO:0000256" key="5">
    <source>
        <dbReference type="ARBA" id="ARBA00022679"/>
    </source>
</evidence>
<dbReference type="EMBL" id="BAAAQM010000003">
    <property type="protein sequence ID" value="GAA1954952.1"/>
    <property type="molecule type" value="Genomic_DNA"/>
</dbReference>